<proteinExistence type="predicted"/>
<evidence type="ECO:0000313" key="3">
    <source>
        <dbReference type="Proteomes" id="UP001596545"/>
    </source>
</evidence>
<reference evidence="2 3" key="1">
    <citation type="journal article" date="2019" name="Int. J. Syst. Evol. Microbiol.">
        <title>The Global Catalogue of Microorganisms (GCM) 10K type strain sequencing project: providing services to taxonomists for standard genome sequencing and annotation.</title>
        <authorList>
            <consortium name="The Broad Institute Genomics Platform"/>
            <consortium name="The Broad Institute Genome Sequencing Center for Infectious Disease"/>
            <person name="Wu L."/>
            <person name="Ma J."/>
        </authorList>
    </citation>
    <scope>NUCLEOTIDE SEQUENCE [LARGE SCALE GENOMIC DNA]</scope>
    <source>
        <strain evidence="2 3">CGMCC 1.12554</strain>
    </source>
</reference>
<protein>
    <recommendedName>
        <fullName evidence="4">Cox cluster protein</fullName>
    </recommendedName>
</protein>
<sequence>MSSNKNSTEESPSLAGVVVGAFSVIVLLASIAYTVILSVVNWAAINLLAYPVNAVAPFAVISGAILTIAIIVPTTLVTVNKTN</sequence>
<evidence type="ECO:0008006" key="4">
    <source>
        <dbReference type="Google" id="ProtNLM"/>
    </source>
</evidence>
<dbReference type="AlphaFoldDB" id="A0ABD6AQH1"/>
<evidence type="ECO:0000256" key="1">
    <source>
        <dbReference type="SAM" id="Phobius"/>
    </source>
</evidence>
<gene>
    <name evidence="2" type="ORF">ACFQMF_15820</name>
</gene>
<dbReference type="RefSeq" id="WP_256409824.1">
    <property type="nucleotide sequence ID" value="NZ_JANHDN010000006.1"/>
</dbReference>
<feature type="transmembrane region" description="Helical" evidence="1">
    <location>
        <begin position="56"/>
        <end position="79"/>
    </location>
</feature>
<evidence type="ECO:0000313" key="2">
    <source>
        <dbReference type="EMBL" id="MFC7326026.1"/>
    </source>
</evidence>
<keyword evidence="3" id="KW-1185">Reference proteome</keyword>
<dbReference type="Proteomes" id="UP001596545">
    <property type="component" value="Unassembled WGS sequence"/>
</dbReference>
<organism evidence="2 3">
    <name type="scientific">Halorubrum rutilum</name>
    <dbReference type="NCBI Taxonomy" id="1364933"/>
    <lineage>
        <taxon>Archaea</taxon>
        <taxon>Methanobacteriati</taxon>
        <taxon>Methanobacteriota</taxon>
        <taxon>Stenosarchaea group</taxon>
        <taxon>Halobacteria</taxon>
        <taxon>Halobacteriales</taxon>
        <taxon>Haloferacaceae</taxon>
        <taxon>Halorubrum</taxon>
    </lineage>
</organism>
<accession>A0ABD6AQH1</accession>
<keyword evidence="1" id="KW-0812">Transmembrane</keyword>
<feature type="transmembrane region" description="Helical" evidence="1">
    <location>
        <begin position="12"/>
        <end position="36"/>
    </location>
</feature>
<comment type="caution">
    <text evidence="2">The sequence shown here is derived from an EMBL/GenBank/DDBJ whole genome shotgun (WGS) entry which is preliminary data.</text>
</comment>
<keyword evidence="1" id="KW-1133">Transmembrane helix</keyword>
<name>A0ABD6AQH1_9EURY</name>
<dbReference type="EMBL" id="JBHTBL010000028">
    <property type="protein sequence ID" value="MFC7326026.1"/>
    <property type="molecule type" value="Genomic_DNA"/>
</dbReference>
<keyword evidence="1" id="KW-0472">Membrane</keyword>